<dbReference type="STRING" id="35722.A0A0B7NN33"/>
<gene>
    <name evidence="2" type="primary">PARPA_10611.1 scaffold 41473</name>
</gene>
<sequence length="213" mass="24193">MALSPKAQESLDVKGSPIECMIRENARNGGPKFSAQETGEDDDGQNDEIQDDKSDKEIESEVQALCVLFEQISNHTSEFSKQVNIFNEFNDPKIVLAPQETTSIVALVPDAYPLELTVVLKAPTHSHLELIHSNFHGPKGNRVEPWARNPFRKAILNQIGREEQTEYQIHVAKFDRMPFKTKFEVTWSDKTIINKLFERLLKFFFAPTFGATS</sequence>
<dbReference type="AlphaFoldDB" id="A0A0B7NN33"/>
<dbReference type="Proteomes" id="UP000054107">
    <property type="component" value="Unassembled WGS sequence"/>
</dbReference>
<keyword evidence="3" id="KW-1185">Reference proteome</keyword>
<name>A0A0B7NN33_9FUNG</name>
<evidence type="ECO:0000313" key="3">
    <source>
        <dbReference type="Proteomes" id="UP000054107"/>
    </source>
</evidence>
<evidence type="ECO:0000313" key="2">
    <source>
        <dbReference type="EMBL" id="CEP16349.1"/>
    </source>
</evidence>
<feature type="compositionally biased region" description="Acidic residues" evidence="1">
    <location>
        <begin position="38"/>
        <end position="50"/>
    </location>
</feature>
<evidence type="ECO:0000256" key="1">
    <source>
        <dbReference type="SAM" id="MobiDB-lite"/>
    </source>
</evidence>
<proteinExistence type="predicted"/>
<protein>
    <submittedName>
        <fullName evidence="2">Uncharacterized protein</fullName>
    </submittedName>
</protein>
<reference evidence="2 3" key="1">
    <citation type="submission" date="2014-09" db="EMBL/GenBank/DDBJ databases">
        <authorList>
            <person name="Ellenberger Sabrina"/>
        </authorList>
    </citation>
    <scope>NUCLEOTIDE SEQUENCE [LARGE SCALE GENOMIC DNA]</scope>
    <source>
        <strain evidence="2 3">CBS 412.66</strain>
    </source>
</reference>
<accession>A0A0B7NN33</accession>
<organism evidence="2 3">
    <name type="scientific">Parasitella parasitica</name>
    <dbReference type="NCBI Taxonomy" id="35722"/>
    <lineage>
        <taxon>Eukaryota</taxon>
        <taxon>Fungi</taxon>
        <taxon>Fungi incertae sedis</taxon>
        <taxon>Mucoromycota</taxon>
        <taxon>Mucoromycotina</taxon>
        <taxon>Mucoromycetes</taxon>
        <taxon>Mucorales</taxon>
        <taxon>Mucorineae</taxon>
        <taxon>Mucoraceae</taxon>
        <taxon>Parasitella</taxon>
    </lineage>
</organism>
<dbReference type="EMBL" id="LN733106">
    <property type="protein sequence ID" value="CEP16349.1"/>
    <property type="molecule type" value="Genomic_DNA"/>
</dbReference>
<feature type="region of interest" description="Disordered" evidence="1">
    <location>
        <begin position="23"/>
        <end position="56"/>
    </location>
</feature>